<keyword evidence="8" id="KW-0234">DNA repair</keyword>
<organism evidence="13 14">
    <name type="scientific">Cimex lectularius</name>
    <name type="common">Bed bug</name>
    <name type="synonym">Acanthia lectularia</name>
    <dbReference type="NCBI Taxonomy" id="79782"/>
    <lineage>
        <taxon>Eukaryota</taxon>
        <taxon>Metazoa</taxon>
        <taxon>Ecdysozoa</taxon>
        <taxon>Arthropoda</taxon>
        <taxon>Hexapoda</taxon>
        <taxon>Insecta</taxon>
        <taxon>Pterygota</taxon>
        <taxon>Neoptera</taxon>
        <taxon>Paraneoptera</taxon>
        <taxon>Hemiptera</taxon>
        <taxon>Heteroptera</taxon>
        <taxon>Panheteroptera</taxon>
        <taxon>Cimicomorpha</taxon>
        <taxon>Cimicidae</taxon>
        <taxon>Cimex</taxon>
    </lineage>
</organism>
<evidence type="ECO:0000259" key="11">
    <source>
        <dbReference type="Pfam" id="PF14910"/>
    </source>
</evidence>
<keyword evidence="5" id="KW-0158">Chromosome</keyword>
<protein>
    <recommendedName>
        <fullName evidence="4">Protein MMS22-like</fullName>
    </recommendedName>
    <alternativeName>
        <fullName evidence="10">Methyl methanesulfonate-sensitivity protein 22-like</fullName>
    </alternativeName>
</protein>
<dbReference type="InterPro" id="IPR029425">
    <property type="entry name" value="MMS22L_N"/>
</dbReference>
<keyword evidence="9" id="KW-0539">Nucleus</keyword>
<proteinExistence type="inferred from homology"/>
<dbReference type="GeneID" id="106669062"/>
<comment type="similarity">
    <text evidence="3">Belongs to the MMS22 family. MMS22L subfamily.</text>
</comment>
<dbReference type="GO" id="GO:0006325">
    <property type="term" value="P:chromatin organization"/>
    <property type="evidence" value="ECO:0007669"/>
    <property type="project" value="UniProtKB-KW"/>
</dbReference>
<dbReference type="PANTHER" id="PTHR28547">
    <property type="entry name" value="PROTEIN MMS22-LIKE"/>
    <property type="match status" value="1"/>
</dbReference>
<feature type="domain" description="MMS22-like C-terminal" evidence="12">
    <location>
        <begin position="763"/>
        <end position="1127"/>
    </location>
</feature>
<accession>A0A8I6S0V9</accession>
<dbReference type="Pfam" id="PF14910">
    <property type="entry name" value="MMS22L_N"/>
    <property type="match status" value="1"/>
</dbReference>
<evidence type="ECO:0000256" key="4">
    <source>
        <dbReference type="ARBA" id="ARBA00021061"/>
    </source>
</evidence>
<sequence>MSAGVERQGVHKICGGTKPETELQECKKSKKVFFTCFDCSGEPNVKYSEVNPNGFLKSGENWACSIPEKLQVCGECEDINLFGLTWDKGSVLLKRLGALFKMASKELMVVNSAAKLNANALGLNINWSYSSQNSYFLSRKYCVELFIFIRNFVDSVCSHPDYYWILNDFLPELSKKLINFRRQLGKLTELPEYVYLHGCHSSGNKSSQPAYHLLHMHLDLRWLYLNLILKVQYAKRNIENRDSQFYEQPELTNEVSTEIKNLIRELLELSVKRYEKTSCSELCRKSPFSCTCIQEMWIMLQLVADTLYTNNIEKNFWEYYNECVGSLNSDEYNFTPVSRAIFSFWLLSNVAKLYKVEDRALASNYPVLESLVKTIVLEEINESEMRTCLTFIEFICIKTWEPKVEPLITLWDYFYKKLNSNFYLVGASPMTAAVMSKTASGMVQQVKSYVENRSSVLDSFQHFLRLIGLHLQRSKGSPRHWNVIKGRIFSKLSHPKLCSLSQAGEYHLVLLFLMLDTSNGVSQVDGKMIELFNVIKDAKGLVSNELIKGLFAFVILKLESNEHIGKLVQPLVDYVNSLSPLESYDMIKMYVEEMEFILKTYSSLNLGQHLFISEWLSRYLFSSSLSDSGRLLETILTVLNRLKINMCHGNPEHEMIMFVEKLWSELIAYLKGVSNHFNTSQQVSVLAASLASLSVITGKLDRFKELFDLFISNDTNDIRAVRKFLNCLIESTSVVNILHSYNNSIVKAWVRCCIMCPDSNHKEMHELTCYISKIAEIKSIVNPDHLMDCAEPLYLFLSCLQEKYTSNDIYERQSLREKVSIYFEGIDRWLKPVISSPRDYDQVNNVYQSLGNIIRMISPLLYVKSKPNTPLQQLLDLTLLPVSVRNPESKLPHNIVQCVKTSLHLFILGLFKLIPDQDHYIMRTIKELLTIYIPRCVQIHQMFNFTDFSLISQFGDFEERSQCFILETVCGNFLRKKSRNPHNQALYALKFLEELFTAFTNSPEIVKNVLRLTFDRMCDIFMFCDDKSQVHSAAKDILRLFLNSSSIRKGNFLMDDIVRLLTSLANEHLAWSSRQLFELVVFLSSEAPDLTSRFLPHLLEIIKEVEKKRGVGYDKTLRLGFERIESRLRAIKNEET</sequence>
<dbReference type="Pfam" id="PF14911">
    <property type="entry name" value="MMS22L_C"/>
    <property type="match status" value="1"/>
</dbReference>
<dbReference type="KEGG" id="clec:106669062"/>
<evidence type="ECO:0000256" key="9">
    <source>
        <dbReference type="ARBA" id="ARBA00023242"/>
    </source>
</evidence>
<evidence type="ECO:0000256" key="7">
    <source>
        <dbReference type="ARBA" id="ARBA00022853"/>
    </source>
</evidence>
<evidence type="ECO:0000256" key="1">
    <source>
        <dbReference type="ARBA" id="ARBA00004123"/>
    </source>
</evidence>
<dbReference type="RefSeq" id="XP_014253803.1">
    <property type="nucleotide sequence ID" value="XM_014398317.2"/>
</dbReference>
<keyword evidence="7" id="KW-0156">Chromatin regulator</keyword>
<dbReference type="GO" id="GO:0043596">
    <property type="term" value="C:nuclear replication fork"/>
    <property type="evidence" value="ECO:0007669"/>
    <property type="project" value="TreeGrafter"/>
</dbReference>
<comment type="subcellular location">
    <subcellularLocation>
        <location evidence="2">Chromosome</location>
    </subcellularLocation>
    <subcellularLocation>
        <location evidence="1">Nucleus</location>
    </subcellularLocation>
</comment>
<dbReference type="OrthoDB" id="8193282at2759"/>
<dbReference type="Proteomes" id="UP000494040">
    <property type="component" value="Unassembled WGS sequence"/>
</dbReference>
<evidence type="ECO:0000256" key="2">
    <source>
        <dbReference type="ARBA" id="ARBA00004286"/>
    </source>
</evidence>
<evidence type="ECO:0000256" key="5">
    <source>
        <dbReference type="ARBA" id="ARBA00022454"/>
    </source>
</evidence>
<feature type="domain" description="Protein MMS22-like N-terminal" evidence="11">
    <location>
        <begin position="36"/>
        <end position="574"/>
    </location>
</feature>
<keyword evidence="6" id="KW-0227">DNA damage</keyword>
<dbReference type="InterPro" id="IPR042320">
    <property type="entry name" value="MMS22-like"/>
</dbReference>
<evidence type="ECO:0000256" key="10">
    <source>
        <dbReference type="ARBA" id="ARBA00033326"/>
    </source>
</evidence>
<evidence type="ECO:0000256" key="8">
    <source>
        <dbReference type="ARBA" id="ARBA00023204"/>
    </source>
</evidence>
<dbReference type="GO" id="GO:0031297">
    <property type="term" value="P:replication fork processing"/>
    <property type="evidence" value="ECO:0007669"/>
    <property type="project" value="InterPro"/>
</dbReference>
<keyword evidence="14" id="KW-1185">Reference proteome</keyword>
<dbReference type="PANTHER" id="PTHR28547:SF1">
    <property type="entry name" value="PROTEIN MMS22-LIKE"/>
    <property type="match status" value="1"/>
</dbReference>
<dbReference type="InterPro" id="IPR029424">
    <property type="entry name" value="MMS22L_C"/>
</dbReference>
<evidence type="ECO:0000256" key="3">
    <source>
        <dbReference type="ARBA" id="ARBA00006585"/>
    </source>
</evidence>
<dbReference type="OMA" id="RVYLCLL"/>
<dbReference type="EnsemblMetazoa" id="XM_014398317.2">
    <property type="protein sequence ID" value="XP_014253803.1"/>
    <property type="gene ID" value="LOC106669062"/>
</dbReference>
<reference evidence="13" key="1">
    <citation type="submission" date="2022-01" db="UniProtKB">
        <authorList>
            <consortium name="EnsemblMetazoa"/>
        </authorList>
    </citation>
    <scope>IDENTIFICATION</scope>
</reference>
<evidence type="ECO:0000313" key="14">
    <source>
        <dbReference type="Proteomes" id="UP000494040"/>
    </source>
</evidence>
<evidence type="ECO:0000313" key="13">
    <source>
        <dbReference type="EnsemblMetazoa" id="XP_014253803.1"/>
    </source>
</evidence>
<evidence type="ECO:0000256" key="6">
    <source>
        <dbReference type="ARBA" id="ARBA00022763"/>
    </source>
</evidence>
<dbReference type="GO" id="GO:0000724">
    <property type="term" value="P:double-strand break repair via homologous recombination"/>
    <property type="evidence" value="ECO:0007669"/>
    <property type="project" value="InterPro"/>
</dbReference>
<evidence type="ECO:0000259" key="12">
    <source>
        <dbReference type="Pfam" id="PF14911"/>
    </source>
</evidence>
<name>A0A8I6S0V9_CIMLE</name>
<dbReference type="AlphaFoldDB" id="A0A8I6S0V9"/>